<name>A0A061FWK4_THECC</name>
<reference evidence="1 2" key="1">
    <citation type="journal article" date="2013" name="Genome Biol.">
        <title>The genome sequence of the most widely cultivated cacao type and its use to identify candidate genes regulating pod color.</title>
        <authorList>
            <person name="Motamayor J.C."/>
            <person name="Mockaitis K."/>
            <person name="Schmutz J."/>
            <person name="Haiminen N."/>
            <person name="Iii D.L."/>
            <person name="Cornejo O."/>
            <person name="Findley S.D."/>
            <person name="Zheng P."/>
            <person name="Utro F."/>
            <person name="Royaert S."/>
            <person name="Saski C."/>
            <person name="Jenkins J."/>
            <person name="Podicheti R."/>
            <person name="Zhao M."/>
            <person name="Scheffler B.E."/>
            <person name="Stack J.C."/>
            <person name="Feltus F.A."/>
            <person name="Mustiga G.M."/>
            <person name="Amores F."/>
            <person name="Phillips W."/>
            <person name="Marelli J.P."/>
            <person name="May G.D."/>
            <person name="Shapiro H."/>
            <person name="Ma J."/>
            <person name="Bustamante C.D."/>
            <person name="Schnell R.J."/>
            <person name="Main D."/>
            <person name="Gilbert D."/>
            <person name="Parida L."/>
            <person name="Kuhn D.N."/>
        </authorList>
    </citation>
    <scope>NUCLEOTIDE SEQUENCE [LARGE SCALE GENOMIC DNA]</scope>
    <source>
        <strain evidence="2">cv. Matina 1-6</strain>
    </source>
</reference>
<accession>A0A061FWK4</accession>
<keyword evidence="2" id="KW-1185">Reference proteome</keyword>
<dbReference type="EMBL" id="CM001881">
    <property type="protein sequence ID" value="EOY21453.1"/>
    <property type="molecule type" value="Genomic_DNA"/>
</dbReference>
<gene>
    <name evidence="1" type="ORF">TCM_013016</name>
</gene>
<dbReference type="Gramene" id="EOY21453">
    <property type="protein sequence ID" value="EOY21453"/>
    <property type="gene ID" value="TCM_013016"/>
</dbReference>
<dbReference type="HOGENOM" id="CLU_2188741_0_0_1"/>
<organism evidence="1 2">
    <name type="scientific">Theobroma cacao</name>
    <name type="common">Cacao</name>
    <name type="synonym">Cocoa</name>
    <dbReference type="NCBI Taxonomy" id="3641"/>
    <lineage>
        <taxon>Eukaryota</taxon>
        <taxon>Viridiplantae</taxon>
        <taxon>Streptophyta</taxon>
        <taxon>Embryophyta</taxon>
        <taxon>Tracheophyta</taxon>
        <taxon>Spermatophyta</taxon>
        <taxon>Magnoliopsida</taxon>
        <taxon>eudicotyledons</taxon>
        <taxon>Gunneridae</taxon>
        <taxon>Pentapetalae</taxon>
        <taxon>rosids</taxon>
        <taxon>malvids</taxon>
        <taxon>Malvales</taxon>
        <taxon>Malvaceae</taxon>
        <taxon>Byttnerioideae</taxon>
        <taxon>Theobroma</taxon>
    </lineage>
</organism>
<dbReference type="AlphaFoldDB" id="A0A061FWK4"/>
<evidence type="ECO:0000313" key="1">
    <source>
        <dbReference type="EMBL" id="EOY21453.1"/>
    </source>
</evidence>
<protein>
    <submittedName>
        <fullName evidence="1">Uncharacterized protein</fullName>
    </submittedName>
</protein>
<sequence>MPTPPSIQYAALMQSVKETQLMLVLFPIPSSNFQKKLKNLINIMTSSHRVLFNIMTSFSRCCFIWSPSPSLRCHICQFLLFPCHLSLLFNLSRFVLFLCKLSLSLTLIR</sequence>
<evidence type="ECO:0000313" key="2">
    <source>
        <dbReference type="Proteomes" id="UP000026915"/>
    </source>
</evidence>
<proteinExistence type="predicted"/>
<dbReference type="InParanoid" id="A0A061FWK4"/>
<dbReference type="Proteomes" id="UP000026915">
    <property type="component" value="Chromosome 3"/>
</dbReference>